<reference evidence="2" key="1">
    <citation type="submission" date="2023-07" db="EMBL/GenBank/DDBJ databases">
        <title>Sequencing the genomes of 1000 actinobacteria strains.</title>
        <authorList>
            <person name="Klenk H.-P."/>
        </authorList>
    </citation>
    <scope>NUCLEOTIDE SEQUENCE</scope>
    <source>
        <strain evidence="2">DSM 44707</strain>
    </source>
</reference>
<dbReference type="AlphaFoldDB" id="A0AAE3YRG4"/>
<feature type="region of interest" description="Disordered" evidence="1">
    <location>
        <begin position="242"/>
        <end position="290"/>
    </location>
</feature>
<accession>A0AAE3YRG4</accession>
<dbReference type="EMBL" id="JAVDYB010000001">
    <property type="protein sequence ID" value="MDR7277292.1"/>
    <property type="molecule type" value="Genomic_DNA"/>
</dbReference>
<protein>
    <submittedName>
        <fullName evidence="2">Uncharacterized protein</fullName>
    </submittedName>
</protein>
<name>A0AAE3YRG4_9ACTN</name>
<keyword evidence="3" id="KW-1185">Reference proteome</keyword>
<organism evidence="2 3">
    <name type="scientific">Catenuloplanes atrovinosus</name>
    <dbReference type="NCBI Taxonomy" id="137266"/>
    <lineage>
        <taxon>Bacteria</taxon>
        <taxon>Bacillati</taxon>
        <taxon>Actinomycetota</taxon>
        <taxon>Actinomycetes</taxon>
        <taxon>Micromonosporales</taxon>
        <taxon>Micromonosporaceae</taxon>
        <taxon>Catenuloplanes</taxon>
    </lineage>
</organism>
<evidence type="ECO:0000313" key="3">
    <source>
        <dbReference type="Proteomes" id="UP001183643"/>
    </source>
</evidence>
<feature type="compositionally biased region" description="Basic and acidic residues" evidence="1">
    <location>
        <begin position="260"/>
        <end position="290"/>
    </location>
</feature>
<dbReference type="Proteomes" id="UP001183643">
    <property type="component" value="Unassembled WGS sequence"/>
</dbReference>
<comment type="caution">
    <text evidence="2">The sequence shown here is derived from an EMBL/GenBank/DDBJ whole genome shotgun (WGS) entry which is preliminary data.</text>
</comment>
<evidence type="ECO:0000313" key="2">
    <source>
        <dbReference type="EMBL" id="MDR7277292.1"/>
    </source>
</evidence>
<feature type="region of interest" description="Disordered" evidence="1">
    <location>
        <begin position="188"/>
        <end position="212"/>
    </location>
</feature>
<sequence>MAERTVASGPQPALGTLEAVAGCLAGADPQSLYAQAALFDDAEAVLRDFMRAFDRHLDDIDDAYHQADGTRAADVIRAPLVRTAEVLRELQIGNPPLTLRRAGDALAAGRSRVADLALARAQHGGANPATSDVYDRQAQLILQVLSDIFVEAGQGLAGRPVGDTGIQLMDAPGGEVTDLFRPVAIHAVGEDEPGGPPSVPPSGAGPSASAGMGAPMMPFMPMGMGMGMEGGAMQQRRTVNTMQTDPSAWGNSDGGWTVLGRRDQRNTVQEESRTVQKDIRKTPPKGDRHG</sequence>
<evidence type="ECO:0000256" key="1">
    <source>
        <dbReference type="SAM" id="MobiDB-lite"/>
    </source>
</evidence>
<proteinExistence type="predicted"/>
<dbReference type="RefSeq" id="WP_310369489.1">
    <property type="nucleotide sequence ID" value="NZ_JAVDYB010000001.1"/>
</dbReference>
<feature type="compositionally biased region" description="Low complexity" evidence="1">
    <location>
        <begin position="201"/>
        <end position="212"/>
    </location>
</feature>
<gene>
    <name evidence="2" type="ORF">J2S41_004070</name>
</gene>